<gene>
    <name evidence="1" type="ORF">GCM10010269_63370</name>
</gene>
<evidence type="ECO:0000313" key="2">
    <source>
        <dbReference type="Proteomes" id="UP000606194"/>
    </source>
</evidence>
<comment type="caution">
    <text evidence="1">The sequence shown here is derived from an EMBL/GenBank/DDBJ whole genome shotgun (WGS) entry which is preliminary data.</text>
</comment>
<sequence length="56" mass="5878">MPGAGAVAAHGGVKARAREARELEPWRAGKSGHLKNASYIYVLPCGRSSIGFRPDG</sequence>
<organism evidence="1 2">
    <name type="scientific">Streptomyces humidus</name>
    <dbReference type="NCBI Taxonomy" id="52259"/>
    <lineage>
        <taxon>Bacteria</taxon>
        <taxon>Bacillati</taxon>
        <taxon>Actinomycetota</taxon>
        <taxon>Actinomycetes</taxon>
        <taxon>Kitasatosporales</taxon>
        <taxon>Streptomycetaceae</taxon>
        <taxon>Streptomyces</taxon>
    </lineage>
</organism>
<name>A0A918G2M5_9ACTN</name>
<proteinExistence type="predicted"/>
<dbReference type="AlphaFoldDB" id="A0A918G2M5"/>
<reference evidence="1" key="1">
    <citation type="journal article" date="2014" name="Int. J. Syst. Evol. Microbiol.">
        <title>Complete genome sequence of Corynebacterium casei LMG S-19264T (=DSM 44701T), isolated from a smear-ripened cheese.</title>
        <authorList>
            <consortium name="US DOE Joint Genome Institute (JGI-PGF)"/>
            <person name="Walter F."/>
            <person name="Albersmeier A."/>
            <person name="Kalinowski J."/>
            <person name="Ruckert C."/>
        </authorList>
    </citation>
    <scope>NUCLEOTIDE SEQUENCE</scope>
    <source>
        <strain evidence="1">JCM 4386</strain>
    </source>
</reference>
<keyword evidence="2" id="KW-1185">Reference proteome</keyword>
<dbReference type="Proteomes" id="UP000606194">
    <property type="component" value="Unassembled WGS sequence"/>
</dbReference>
<reference evidence="1" key="2">
    <citation type="submission" date="2020-09" db="EMBL/GenBank/DDBJ databases">
        <authorList>
            <person name="Sun Q."/>
            <person name="Ohkuma M."/>
        </authorList>
    </citation>
    <scope>NUCLEOTIDE SEQUENCE</scope>
    <source>
        <strain evidence="1">JCM 4386</strain>
    </source>
</reference>
<accession>A0A918G2M5</accession>
<dbReference type="EMBL" id="BMTL01000032">
    <property type="protein sequence ID" value="GGS15569.1"/>
    <property type="molecule type" value="Genomic_DNA"/>
</dbReference>
<protein>
    <submittedName>
        <fullName evidence="1">Uncharacterized protein</fullName>
    </submittedName>
</protein>
<evidence type="ECO:0000313" key="1">
    <source>
        <dbReference type="EMBL" id="GGS15569.1"/>
    </source>
</evidence>